<gene>
    <name evidence="9" type="ORF">A2973_00790</name>
</gene>
<dbReference type="CDD" id="cd04179">
    <property type="entry name" value="DPM_DPG-synthase_like"/>
    <property type="match status" value="1"/>
</dbReference>
<dbReference type="GO" id="GO:0009103">
    <property type="term" value="P:lipopolysaccharide biosynthetic process"/>
    <property type="evidence" value="ECO:0007669"/>
    <property type="project" value="UniProtKB-KW"/>
</dbReference>
<evidence type="ECO:0000259" key="8">
    <source>
        <dbReference type="Pfam" id="PF00535"/>
    </source>
</evidence>
<evidence type="ECO:0000256" key="1">
    <source>
        <dbReference type="ARBA" id="ARBA00022475"/>
    </source>
</evidence>
<evidence type="ECO:0000313" key="10">
    <source>
        <dbReference type="Proteomes" id="UP000176409"/>
    </source>
</evidence>
<keyword evidence="7" id="KW-0472">Membrane</keyword>
<sequence>MKSVSFLIPAYNDEATIATQIIEARSVGIKLGIPFEIIVINDCSEDQTAQILTSLAKRFRELRVLTHTVNKGYGTTIKELYYTAKREWLFTIPGDYQVQAKELLKLLPHERSADMILGWRTNRNDDGMRQYQSRIYNWIIPLLFDTKTHDVNTVRLMRSRIMKSVILRGTSAFTDAELIIKAKRLGFTIKEIPIGHRHRHGGTGTGDGGKLHVILPTVWEMLLLVFGHL</sequence>
<evidence type="ECO:0000256" key="7">
    <source>
        <dbReference type="ARBA" id="ARBA00023136"/>
    </source>
</evidence>
<dbReference type="EMBL" id="MFJZ01000058">
    <property type="protein sequence ID" value="OGG29122.1"/>
    <property type="molecule type" value="Genomic_DNA"/>
</dbReference>
<dbReference type="GO" id="GO:0099621">
    <property type="term" value="F:undecaprenyl-phosphate 4-deoxy-4-formamido-L-arabinose transferase activity"/>
    <property type="evidence" value="ECO:0007669"/>
    <property type="project" value="TreeGrafter"/>
</dbReference>
<dbReference type="Gene3D" id="3.90.550.10">
    <property type="entry name" value="Spore Coat Polysaccharide Biosynthesis Protein SpsA, Chain A"/>
    <property type="match status" value="1"/>
</dbReference>
<dbReference type="SUPFAM" id="SSF53448">
    <property type="entry name" value="Nucleotide-diphospho-sugar transferases"/>
    <property type="match status" value="1"/>
</dbReference>
<keyword evidence="3" id="KW-0808">Transferase</keyword>
<dbReference type="InterPro" id="IPR001173">
    <property type="entry name" value="Glyco_trans_2-like"/>
</dbReference>
<dbReference type="GO" id="GO:0005886">
    <property type="term" value="C:plasma membrane"/>
    <property type="evidence" value="ECO:0007669"/>
    <property type="project" value="TreeGrafter"/>
</dbReference>
<accession>A0A1F6AXA2</accession>
<evidence type="ECO:0000256" key="4">
    <source>
        <dbReference type="ARBA" id="ARBA00022692"/>
    </source>
</evidence>
<keyword evidence="6" id="KW-1133">Transmembrane helix</keyword>
<keyword evidence="4" id="KW-0812">Transmembrane</keyword>
<comment type="caution">
    <text evidence="9">The sequence shown here is derived from an EMBL/GenBank/DDBJ whole genome shotgun (WGS) entry which is preliminary data.</text>
</comment>
<dbReference type="AlphaFoldDB" id="A0A1F6AXA2"/>
<dbReference type="Proteomes" id="UP000176409">
    <property type="component" value="Unassembled WGS sequence"/>
</dbReference>
<evidence type="ECO:0000256" key="2">
    <source>
        <dbReference type="ARBA" id="ARBA00022676"/>
    </source>
</evidence>
<keyword evidence="2" id="KW-0328">Glycosyltransferase</keyword>
<dbReference type="Pfam" id="PF00535">
    <property type="entry name" value="Glycos_transf_2"/>
    <property type="match status" value="1"/>
</dbReference>
<proteinExistence type="predicted"/>
<keyword evidence="1" id="KW-1003">Cell membrane</keyword>
<evidence type="ECO:0000256" key="3">
    <source>
        <dbReference type="ARBA" id="ARBA00022679"/>
    </source>
</evidence>
<dbReference type="PANTHER" id="PTHR48090:SF3">
    <property type="entry name" value="UNDECAPRENYL-PHOSPHATE 4-DEOXY-4-FORMAMIDO-L-ARABINOSE TRANSFERASE"/>
    <property type="match status" value="1"/>
</dbReference>
<feature type="domain" description="Glycosyltransferase 2-like" evidence="8">
    <location>
        <begin position="5"/>
        <end position="142"/>
    </location>
</feature>
<reference evidence="9 10" key="1">
    <citation type="journal article" date="2016" name="Nat. Commun.">
        <title>Thousands of microbial genomes shed light on interconnected biogeochemical processes in an aquifer system.</title>
        <authorList>
            <person name="Anantharaman K."/>
            <person name="Brown C.T."/>
            <person name="Hug L.A."/>
            <person name="Sharon I."/>
            <person name="Castelle C.J."/>
            <person name="Probst A.J."/>
            <person name="Thomas B.C."/>
            <person name="Singh A."/>
            <person name="Wilkins M.J."/>
            <person name="Karaoz U."/>
            <person name="Brodie E.L."/>
            <person name="Williams K.H."/>
            <person name="Hubbard S.S."/>
            <person name="Banfield J.F."/>
        </authorList>
    </citation>
    <scope>NUCLEOTIDE SEQUENCE [LARGE SCALE GENOMIC DNA]</scope>
</reference>
<name>A0A1F6AXA2_9BACT</name>
<evidence type="ECO:0000256" key="5">
    <source>
        <dbReference type="ARBA" id="ARBA00022985"/>
    </source>
</evidence>
<evidence type="ECO:0000313" key="9">
    <source>
        <dbReference type="EMBL" id="OGG29122.1"/>
    </source>
</evidence>
<dbReference type="PANTHER" id="PTHR48090">
    <property type="entry name" value="UNDECAPRENYL-PHOSPHATE 4-DEOXY-4-FORMAMIDO-L-ARABINOSE TRANSFERASE-RELATED"/>
    <property type="match status" value="1"/>
</dbReference>
<protein>
    <recommendedName>
        <fullName evidence="8">Glycosyltransferase 2-like domain-containing protein</fullName>
    </recommendedName>
</protein>
<evidence type="ECO:0000256" key="6">
    <source>
        <dbReference type="ARBA" id="ARBA00022989"/>
    </source>
</evidence>
<dbReference type="STRING" id="1798396.A2973_00790"/>
<keyword evidence="5" id="KW-0448">Lipopolysaccharide biosynthesis</keyword>
<dbReference type="InterPro" id="IPR029044">
    <property type="entry name" value="Nucleotide-diphossugar_trans"/>
</dbReference>
<dbReference type="InterPro" id="IPR050256">
    <property type="entry name" value="Glycosyltransferase_2"/>
</dbReference>
<organism evidence="9 10">
    <name type="scientific">Candidatus Gottesmanbacteria bacterium RIFCSPLOWO2_01_FULL_49_10</name>
    <dbReference type="NCBI Taxonomy" id="1798396"/>
    <lineage>
        <taxon>Bacteria</taxon>
        <taxon>Candidatus Gottesmaniibacteriota</taxon>
    </lineage>
</organism>